<reference evidence="9 10" key="1">
    <citation type="submission" date="2016-11" db="EMBL/GenBank/DDBJ databases">
        <title>The macronuclear genome of Stentor coeruleus: a giant cell with tiny introns.</title>
        <authorList>
            <person name="Slabodnick M."/>
            <person name="Ruby J.G."/>
            <person name="Reiff S.B."/>
            <person name="Swart E.C."/>
            <person name="Gosai S."/>
            <person name="Prabakaran S."/>
            <person name="Witkowska E."/>
            <person name="Larue G.E."/>
            <person name="Fisher S."/>
            <person name="Freeman R.M."/>
            <person name="Gunawardena J."/>
            <person name="Chu W."/>
            <person name="Stover N.A."/>
            <person name="Gregory B.D."/>
            <person name="Nowacki M."/>
            <person name="Derisi J."/>
            <person name="Roy S.W."/>
            <person name="Marshall W.F."/>
            <person name="Sood P."/>
        </authorList>
    </citation>
    <scope>NUCLEOTIDE SEQUENCE [LARGE SCALE GENOMIC DNA]</scope>
    <source>
        <strain evidence="9">WM001</strain>
    </source>
</reference>
<comment type="caution">
    <text evidence="9">The sequence shown here is derived from an EMBL/GenBank/DDBJ whole genome shotgun (WGS) entry which is preliminary data.</text>
</comment>
<dbReference type="Gene3D" id="1.20.1250.20">
    <property type="entry name" value="MFS general substrate transporter like domains"/>
    <property type="match status" value="1"/>
</dbReference>
<organism evidence="9 10">
    <name type="scientific">Stentor coeruleus</name>
    <dbReference type="NCBI Taxonomy" id="5963"/>
    <lineage>
        <taxon>Eukaryota</taxon>
        <taxon>Sar</taxon>
        <taxon>Alveolata</taxon>
        <taxon>Ciliophora</taxon>
        <taxon>Postciliodesmatophora</taxon>
        <taxon>Heterotrichea</taxon>
        <taxon>Heterotrichida</taxon>
        <taxon>Stentoridae</taxon>
        <taxon>Stentor</taxon>
    </lineage>
</organism>
<evidence type="ECO:0000313" key="10">
    <source>
        <dbReference type="Proteomes" id="UP000187209"/>
    </source>
</evidence>
<dbReference type="PANTHER" id="PTHR23517">
    <property type="entry name" value="RESISTANCE PROTEIN MDTM, PUTATIVE-RELATED-RELATED"/>
    <property type="match status" value="1"/>
</dbReference>
<dbReference type="Pfam" id="PF07690">
    <property type="entry name" value="MFS_1"/>
    <property type="match status" value="1"/>
</dbReference>
<dbReference type="AlphaFoldDB" id="A0A1R2CJ40"/>
<feature type="transmembrane region" description="Helical" evidence="7">
    <location>
        <begin position="126"/>
        <end position="146"/>
    </location>
</feature>
<dbReference type="InterPro" id="IPR036259">
    <property type="entry name" value="MFS_trans_sf"/>
</dbReference>
<evidence type="ECO:0000256" key="5">
    <source>
        <dbReference type="ARBA" id="ARBA00022989"/>
    </source>
</evidence>
<keyword evidence="5 7" id="KW-1133">Transmembrane helix</keyword>
<dbReference type="OrthoDB" id="566532at2759"/>
<evidence type="ECO:0000256" key="1">
    <source>
        <dbReference type="ARBA" id="ARBA00004651"/>
    </source>
</evidence>
<name>A0A1R2CJ40_9CILI</name>
<keyword evidence="3" id="KW-1003">Cell membrane</keyword>
<dbReference type="Proteomes" id="UP000187209">
    <property type="component" value="Unassembled WGS sequence"/>
</dbReference>
<evidence type="ECO:0000256" key="7">
    <source>
        <dbReference type="SAM" id="Phobius"/>
    </source>
</evidence>
<dbReference type="InterPro" id="IPR050171">
    <property type="entry name" value="MFS_Transporters"/>
</dbReference>
<accession>A0A1R2CJ40</accession>
<dbReference type="GO" id="GO:0005886">
    <property type="term" value="C:plasma membrane"/>
    <property type="evidence" value="ECO:0007669"/>
    <property type="project" value="UniProtKB-SubCell"/>
</dbReference>
<feature type="transmembrane region" description="Helical" evidence="7">
    <location>
        <begin position="240"/>
        <end position="258"/>
    </location>
</feature>
<dbReference type="EMBL" id="MPUH01000137">
    <property type="protein sequence ID" value="OMJ88966.1"/>
    <property type="molecule type" value="Genomic_DNA"/>
</dbReference>
<evidence type="ECO:0000259" key="8">
    <source>
        <dbReference type="PROSITE" id="PS50850"/>
    </source>
</evidence>
<dbReference type="InterPro" id="IPR020846">
    <property type="entry name" value="MFS_dom"/>
</dbReference>
<proteinExistence type="predicted"/>
<keyword evidence="2" id="KW-0813">Transport</keyword>
<keyword evidence="4 7" id="KW-0812">Transmembrane</keyword>
<evidence type="ECO:0000256" key="4">
    <source>
        <dbReference type="ARBA" id="ARBA00022692"/>
    </source>
</evidence>
<dbReference type="SUPFAM" id="SSF103473">
    <property type="entry name" value="MFS general substrate transporter"/>
    <property type="match status" value="1"/>
</dbReference>
<dbReference type="PROSITE" id="PS50850">
    <property type="entry name" value="MFS"/>
    <property type="match status" value="1"/>
</dbReference>
<feature type="transmembrane region" description="Helical" evidence="7">
    <location>
        <begin position="166"/>
        <end position="188"/>
    </location>
</feature>
<feature type="transmembrane region" description="Helical" evidence="7">
    <location>
        <begin position="74"/>
        <end position="95"/>
    </location>
</feature>
<dbReference type="PANTHER" id="PTHR23517:SF3">
    <property type="entry name" value="INTEGRAL MEMBRANE TRANSPORT PROTEIN"/>
    <property type="match status" value="1"/>
</dbReference>
<feature type="transmembrane region" description="Helical" evidence="7">
    <location>
        <begin position="328"/>
        <end position="347"/>
    </location>
</feature>
<gene>
    <name evidence="9" type="ORF">SteCoe_8975</name>
</gene>
<keyword evidence="10" id="KW-1185">Reference proteome</keyword>
<evidence type="ECO:0000256" key="6">
    <source>
        <dbReference type="ARBA" id="ARBA00023136"/>
    </source>
</evidence>
<comment type="subcellular location">
    <subcellularLocation>
        <location evidence="1">Cell membrane</location>
        <topology evidence="1">Multi-pass membrane protein</topology>
    </subcellularLocation>
</comment>
<sequence length="440" mass="48134">MSNKEFSEITPLKTSGKSELHMFLQSFSELSRSRIDLFYLFAVGAVETLGICIITTGLSIYLSTARGLSDLLTGYIIASYGGLAFIYSILFGSLIDKYGLKICLILGNFSALFGYMIIIFNSSISVQVFCIITFISGGNSVVIPTLKLGIKHYANDNAKSLGYSTLYILIFGAGAMAGVLVDVGLSIGSKDLKTFTIIFSIGGCFIVLSTALSFLITDIERSTEAINSWEITKEVFQTKVFLKFMCLTLLLVVIKALYNHMSMTLPLYMHRSIGEDAHFGYMLAIHKGVMVIFIPLLTSMIYFFSCYSLLMIGGFISALSVIPLLFEASYLSVTIFIVIVSIGESLYAPRLIDYALSIAPPGKEGTFISLASSPLALSMIIAGLSGGVLLTEFCPSHGDKHCWAVWGIIGLITLTIPIIMLIFREYLEEKNQTDKNLDSL</sequence>
<dbReference type="InterPro" id="IPR011701">
    <property type="entry name" value="MFS"/>
</dbReference>
<evidence type="ECO:0000256" key="2">
    <source>
        <dbReference type="ARBA" id="ARBA00022448"/>
    </source>
</evidence>
<feature type="domain" description="Major facilitator superfamily (MFS) profile" evidence="8">
    <location>
        <begin position="206"/>
        <end position="440"/>
    </location>
</feature>
<keyword evidence="6 7" id="KW-0472">Membrane</keyword>
<dbReference type="GO" id="GO:0022857">
    <property type="term" value="F:transmembrane transporter activity"/>
    <property type="evidence" value="ECO:0007669"/>
    <property type="project" value="InterPro"/>
</dbReference>
<protein>
    <recommendedName>
        <fullName evidence="8">Major facilitator superfamily (MFS) profile domain-containing protein</fullName>
    </recommendedName>
</protein>
<evidence type="ECO:0000256" key="3">
    <source>
        <dbReference type="ARBA" id="ARBA00022475"/>
    </source>
</evidence>
<evidence type="ECO:0000313" key="9">
    <source>
        <dbReference type="EMBL" id="OMJ88966.1"/>
    </source>
</evidence>
<feature type="transmembrane region" description="Helical" evidence="7">
    <location>
        <begin position="367"/>
        <end position="391"/>
    </location>
</feature>
<feature type="transmembrane region" description="Helical" evidence="7">
    <location>
        <begin position="403"/>
        <end position="423"/>
    </location>
</feature>
<feature type="transmembrane region" description="Helical" evidence="7">
    <location>
        <begin position="194"/>
        <end position="219"/>
    </location>
</feature>
<feature type="transmembrane region" description="Helical" evidence="7">
    <location>
        <begin position="37"/>
        <end position="62"/>
    </location>
</feature>
<feature type="transmembrane region" description="Helical" evidence="7">
    <location>
        <begin position="102"/>
        <end position="120"/>
    </location>
</feature>